<dbReference type="Proteomes" id="UP000253303">
    <property type="component" value="Unassembled WGS sequence"/>
</dbReference>
<reference evidence="3 4" key="1">
    <citation type="submission" date="2018-06" db="EMBL/GenBank/DDBJ databases">
        <title>Sphaerisporangium craniellae sp. nov., isolated from a marine sponge in the South China Sea.</title>
        <authorList>
            <person name="Li L."/>
        </authorList>
    </citation>
    <scope>NUCLEOTIDE SEQUENCE [LARGE SCALE GENOMIC DNA]</scope>
    <source>
        <strain evidence="3 4">LHW63015</strain>
    </source>
</reference>
<accession>A0A366LJ18</accession>
<feature type="region of interest" description="Disordered" evidence="1">
    <location>
        <begin position="38"/>
        <end position="70"/>
    </location>
</feature>
<gene>
    <name evidence="3" type="ORF">DP939_43525</name>
</gene>
<evidence type="ECO:0000256" key="1">
    <source>
        <dbReference type="SAM" id="MobiDB-lite"/>
    </source>
</evidence>
<feature type="signal peptide" evidence="2">
    <location>
        <begin position="1"/>
        <end position="25"/>
    </location>
</feature>
<dbReference type="RefSeq" id="WP_113986702.1">
    <property type="nucleotide sequence ID" value="NZ_QMEY01000043.1"/>
</dbReference>
<name>A0A366LJ18_9ACTN</name>
<organism evidence="3 4">
    <name type="scientific">Spongiactinospora rosea</name>
    <dbReference type="NCBI Taxonomy" id="2248750"/>
    <lineage>
        <taxon>Bacteria</taxon>
        <taxon>Bacillati</taxon>
        <taxon>Actinomycetota</taxon>
        <taxon>Actinomycetes</taxon>
        <taxon>Streptosporangiales</taxon>
        <taxon>Streptosporangiaceae</taxon>
        <taxon>Spongiactinospora</taxon>
    </lineage>
</organism>
<keyword evidence="2" id="KW-0732">Signal</keyword>
<dbReference type="EMBL" id="QMEY01000043">
    <property type="protein sequence ID" value="RBQ13887.1"/>
    <property type="molecule type" value="Genomic_DNA"/>
</dbReference>
<feature type="compositionally biased region" description="Gly residues" evidence="1">
    <location>
        <begin position="217"/>
        <end position="236"/>
    </location>
</feature>
<protein>
    <submittedName>
        <fullName evidence="3">Uncharacterized protein</fullName>
    </submittedName>
</protein>
<evidence type="ECO:0000313" key="4">
    <source>
        <dbReference type="Proteomes" id="UP000253303"/>
    </source>
</evidence>
<feature type="compositionally biased region" description="Basic and acidic residues" evidence="1">
    <location>
        <begin position="200"/>
        <end position="213"/>
    </location>
</feature>
<evidence type="ECO:0000256" key="2">
    <source>
        <dbReference type="SAM" id="SignalP"/>
    </source>
</evidence>
<comment type="caution">
    <text evidence="3">The sequence shown here is derived from an EMBL/GenBank/DDBJ whole genome shotgun (WGS) entry which is preliminary data.</text>
</comment>
<feature type="region of interest" description="Disordered" evidence="1">
    <location>
        <begin position="200"/>
        <end position="236"/>
    </location>
</feature>
<dbReference type="OrthoDB" id="3539006at2"/>
<feature type="chain" id="PRO_5017000442" evidence="2">
    <location>
        <begin position="26"/>
        <end position="236"/>
    </location>
</feature>
<evidence type="ECO:0000313" key="3">
    <source>
        <dbReference type="EMBL" id="RBQ13887.1"/>
    </source>
</evidence>
<feature type="compositionally biased region" description="Acidic residues" evidence="1">
    <location>
        <begin position="47"/>
        <end position="62"/>
    </location>
</feature>
<dbReference type="AlphaFoldDB" id="A0A366LJ18"/>
<proteinExistence type="predicted"/>
<keyword evidence="4" id="KW-1185">Reference proteome</keyword>
<sequence length="236" mass="25749">MRLTAGAGILAAALAGPVIMPGALAFDAASADDGWRTAVDRSYPMPDNDDDDNSGQGADPDDDGRIDPVRNSRVTALRVRPWAPRRDSDLRVEVRCPSPSTHATVASDAINAVGSRRGSRELGIGLDDDGYGHDTEGVPWDARLGVRDIWLRCVKVEVDDHTLVRRVRLISRLRTTVLVRRHILSKMKCGSVWFVCKRPGDPDRPRKWRDGPDGWKNGNGNGNKNGNGDKNGNGPR</sequence>